<evidence type="ECO:0000256" key="2">
    <source>
        <dbReference type="ARBA" id="ARBA00006347"/>
    </source>
</evidence>
<dbReference type="AlphaFoldDB" id="A0A0N1HVU7"/>
<keyword evidence="8" id="KW-0676">Redox-active center</keyword>
<gene>
    <name evidence="12" type="ORF">ABL78_4943</name>
</gene>
<evidence type="ECO:0000256" key="10">
    <source>
        <dbReference type="SAM" id="SignalP"/>
    </source>
</evidence>
<dbReference type="InterPro" id="IPR036249">
    <property type="entry name" value="Thioredoxin-like_sf"/>
</dbReference>
<dbReference type="PANTHER" id="PTHR45672:SF11">
    <property type="entry name" value="PROTEIN DISULFIDE-ISOMERASE C17H9.14C"/>
    <property type="match status" value="1"/>
</dbReference>
<dbReference type="Pfam" id="PF07749">
    <property type="entry name" value="ERp29"/>
    <property type="match status" value="1"/>
</dbReference>
<keyword evidence="13" id="KW-1185">Reference proteome</keyword>
<evidence type="ECO:0000256" key="9">
    <source>
        <dbReference type="RuleBase" id="RU004208"/>
    </source>
</evidence>
<dbReference type="GO" id="GO:0003756">
    <property type="term" value="F:protein disulfide isomerase activity"/>
    <property type="evidence" value="ECO:0007669"/>
    <property type="project" value="UniProtKB-EC"/>
</dbReference>
<evidence type="ECO:0000256" key="3">
    <source>
        <dbReference type="ARBA" id="ARBA00012723"/>
    </source>
</evidence>
<keyword evidence="7" id="KW-0413">Isomerase</keyword>
<dbReference type="OrthoDB" id="427280at2759"/>
<evidence type="ECO:0000256" key="1">
    <source>
        <dbReference type="ARBA" id="ARBA00001182"/>
    </source>
</evidence>
<evidence type="ECO:0000256" key="7">
    <source>
        <dbReference type="ARBA" id="ARBA00023235"/>
    </source>
</evidence>
<feature type="chain" id="PRO_5005873602" description="protein disulfide-isomerase" evidence="10">
    <location>
        <begin position="20"/>
        <end position="376"/>
    </location>
</feature>
<dbReference type="GO" id="GO:0006457">
    <property type="term" value="P:protein folding"/>
    <property type="evidence" value="ECO:0007669"/>
    <property type="project" value="TreeGrafter"/>
</dbReference>
<dbReference type="CDD" id="cd02998">
    <property type="entry name" value="PDI_a_ERp38"/>
    <property type="match status" value="1"/>
</dbReference>
<sequence>MKRILTLLLLAATFLAVLADASNGGPEMKMPGVVELSDSNFDEHVGSVKAAFVLFYAPWCNYCKALAPTYAKVGDAFQRSERAKDLLVLGKVDVTQQRNVREKMKIVQYPTLLYFPPGSTKPEKFSGIDTVERFVQFLNEKIPNAQIEIPKEVDHTVNLNAENFDAIVKDPTKSVFVMFFAPWCTHCTALKPNYKRLASVYQNDADVVIALIDATIDENKPIAEKYKVSGYPTLLFFRKGDAVEPEEYKGGREVEALTNFVNARSGAQRLSNGELSIDIGVNEELSKAVAAVASADGVEASAATIEVVRSLAAKHAASSSAAYYVKVAERIADKGIEFVSKELARLQHLLQGDVRGERRDDMLTRTNILTSISNHL</sequence>
<name>A0A0N1HVU7_LEPSE</name>
<dbReference type="Gene3D" id="3.40.30.10">
    <property type="entry name" value="Glutaredoxin"/>
    <property type="match status" value="2"/>
</dbReference>
<reference evidence="12 13" key="1">
    <citation type="journal article" date="2015" name="PLoS Pathog.">
        <title>Leptomonas seymouri: Adaptations to the Dixenous Life Cycle Analyzed by Genome Sequencing, Transcriptome Profiling and Co-infection with Leishmania donovani.</title>
        <authorList>
            <person name="Kraeva N."/>
            <person name="Butenko A."/>
            <person name="Hlavacova J."/>
            <person name="Kostygov A."/>
            <person name="Myskova J."/>
            <person name="Grybchuk D."/>
            <person name="Lestinova T."/>
            <person name="Votypka J."/>
            <person name="Volf P."/>
            <person name="Opperdoes F."/>
            <person name="Flegontov P."/>
            <person name="Lukes J."/>
            <person name="Yurchenko V."/>
        </authorList>
    </citation>
    <scope>NUCLEOTIDE SEQUENCE [LARGE SCALE GENOMIC DNA]</scope>
    <source>
        <strain evidence="12 13">ATCC 30220</strain>
    </source>
</reference>
<evidence type="ECO:0000256" key="4">
    <source>
        <dbReference type="ARBA" id="ARBA00022729"/>
    </source>
</evidence>
<feature type="domain" description="Thioredoxin" evidence="11">
    <location>
        <begin position="8"/>
        <end position="133"/>
    </location>
</feature>
<proteinExistence type="inferred from homology"/>
<evidence type="ECO:0000256" key="6">
    <source>
        <dbReference type="ARBA" id="ARBA00023157"/>
    </source>
</evidence>
<evidence type="ECO:0000256" key="8">
    <source>
        <dbReference type="ARBA" id="ARBA00023284"/>
    </source>
</evidence>
<evidence type="ECO:0000259" key="11">
    <source>
        <dbReference type="PROSITE" id="PS51352"/>
    </source>
</evidence>
<keyword evidence="6" id="KW-1015">Disulfide bond</keyword>
<dbReference type="OMA" id="FINEHAG"/>
<dbReference type="NCBIfam" id="TIGR01126">
    <property type="entry name" value="pdi_dom"/>
    <property type="match status" value="1"/>
</dbReference>
<dbReference type="PANTHER" id="PTHR45672">
    <property type="entry name" value="PROTEIN DISULFIDE-ISOMERASE C17H9.14C-RELATED"/>
    <property type="match status" value="1"/>
</dbReference>
<dbReference type="EMBL" id="LJSK01000155">
    <property type="protein sequence ID" value="KPI85981.1"/>
    <property type="molecule type" value="Genomic_DNA"/>
</dbReference>
<dbReference type="InterPro" id="IPR051063">
    <property type="entry name" value="PDI"/>
</dbReference>
<comment type="similarity">
    <text evidence="2 9">Belongs to the protein disulfide isomerase family.</text>
</comment>
<dbReference type="PRINTS" id="PR00421">
    <property type="entry name" value="THIOREDOXIN"/>
</dbReference>
<dbReference type="Proteomes" id="UP000038009">
    <property type="component" value="Unassembled WGS sequence"/>
</dbReference>
<dbReference type="InterPro" id="IPR013766">
    <property type="entry name" value="Thioredoxin_domain"/>
</dbReference>
<feature type="domain" description="Thioredoxin" evidence="11">
    <location>
        <begin position="136"/>
        <end position="266"/>
    </location>
</feature>
<dbReference type="InterPro" id="IPR005788">
    <property type="entry name" value="PDI_thioredoxin-like_dom"/>
</dbReference>
<dbReference type="InterPro" id="IPR017937">
    <property type="entry name" value="Thioredoxin_CS"/>
</dbReference>
<accession>A0A0N1HVU7</accession>
<dbReference type="PROSITE" id="PS51352">
    <property type="entry name" value="THIOREDOXIN_2"/>
    <property type="match status" value="2"/>
</dbReference>
<dbReference type="Gene3D" id="1.20.1150.12">
    <property type="entry name" value="Endoplasmic reticulum resident protein 29, C-terminal domain"/>
    <property type="match status" value="1"/>
</dbReference>
<dbReference type="SUPFAM" id="SSF52833">
    <property type="entry name" value="Thioredoxin-like"/>
    <property type="match status" value="2"/>
</dbReference>
<keyword evidence="5" id="KW-0677">Repeat</keyword>
<feature type="signal peptide" evidence="10">
    <location>
        <begin position="1"/>
        <end position="19"/>
    </location>
</feature>
<dbReference type="VEuPathDB" id="TriTrypDB:Lsey_0155_0020"/>
<organism evidence="12 13">
    <name type="scientific">Leptomonas seymouri</name>
    <dbReference type="NCBI Taxonomy" id="5684"/>
    <lineage>
        <taxon>Eukaryota</taxon>
        <taxon>Discoba</taxon>
        <taxon>Euglenozoa</taxon>
        <taxon>Kinetoplastea</taxon>
        <taxon>Metakinetoplastina</taxon>
        <taxon>Trypanosomatida</taxon>
        <taxon>Trypanosomatidae</taxon>
        <taxon>Leishmaniinae</taxon>
        <taxon>Leptomonas</taxon>
    </lineage>
</organism>
<keyword evidence="4 10" id="KW-0732">Signal</keyword>
<evidence type="ECO:0000256" key="5">
    <source>
        <dbReference type="ARBA" id="ARBA00022737"/>
    </source>
</evidence>
<comment type="caution">
    <text evidence="12">The sequence shown here is derived from an EMBL/GenBank/DDBJ whole genome shotgun (WGS) entry which is preliminary data.</text>
</comment>
<evidence type="ECO:0000313" key="13">
    <source>
        <dbReference type="Proteomes" id="UP000038009"/>
    </source>
</evidence>
<comment type="catalytic activity">
    <reaction evidence="1">
        <text>Catalyzes the rearrangement of -S-S- bonds in proteins.</text>
        <dbReference type="EC" id="5.3.4.1"/>
    </reaction>
</comment>
<dbReference type="EC" id="5.3.4.1" evidence="3"/>
<dbReference type="InterPro" id="IPR036356">
    <property type="entry name" value="ERp29_C_sf"/>
</dbReference>
<dbReference type="Pfam" id="PF00085">
    <property type="entry name" value="Thioredoxin"/>
    <property type="match status" value="2"/>
</dbReference>
<protein>
    <recommendedName>
        <fullName evidence="3">protein disulfide-isomerase</fullName>
        <ecNumber evidence="3">5.3.4.1</ecNumber>
    </recommendedName>
</protein>
<dbReference type="InterPro" id="IPR011679">
    <property type="entry name" value="ERp29_C"/>
</dbReference>
<dbReference type="PROSITE" id="PS00194">
    <property type="entry name" value="THIOREDOXIN_1"/>
    <property type="match status" value="1"/>
</dbReference>
<dbReference type="GO" id="GO:0005783">
    <property type="term" value="C:endoplasmic reticulum"/>
    <property type="evidence" value="ECO:0007669"/>
    <property type="project" value="InterPro"/>
</dbReference>
<evidence type="ECO:0000313" key="12">
    <source>
        <dbReference type="EMBL" id="KPI85981.1"/>
    </source>
</evidence>
<dbReference type="SUPFAM" id="SSF47933">
    <property type="entry name" value="ERP29 C domain-like"/>
    <property type="match status" value="1"/>
</dbReference>